<dbReference type="Proteomes" id="UP001152321">
    <property type="component" value="Unassembled WGS sequence"/>
</dbReference>
<evidence type="ECO:0000256" key="2">
    <source>
        <dbReference type="SAM" id="SignalP"/>
    </source>
</evidence>
<feature type="chain" id="PRO_5047531188" evidence="2">
    <location>
        <begin position="30"/>
        <end position="684"/>
    </location>
</feature>
<dbReference type="PANTHER" id="PTHR40940:SF2">
    <property type="entry name" value="BATD"/>
    <property type="match status" value="1"/>
</dbReference>
<feature type="signal peptide" evidence="2">
    <location>
        <begin position="1"/>
        <end position="29"/>
    </location>
</feature>
<keyword evidence="4" id="KW-1185">Reference proteome</keyword>
<accession>A0ABT6DG78</accession>
<keyword evidence="2" id="KW-0732">Signal</keyword>
<evidence type="ECO:0000313" key="3">
    <source>
        <dbReference type="EMBL" id="MDG0815832.1"/>
    </source>
</evidence>
<protein>
    <submittedName>
        <fullName evidence="3">BatD family protein</fullName>
    </submittedName>
</protein>
<gene>
    <name evidence="3" type="ORF">NWE73_05635</name>
</gene>
<proteinExistence type="predicted"/>
<evidence type="ECO:0000256" key="1">
    <source>
        <dbReference type="SAM" id="MobiDB-lite"/>
    </source>
</evidence>
<name>A0ABT6DG78_9BACT</name>
<organism evidence="3 4">
    <name type="scientific">Bdellovibrio svalbardensis</name>
    <dbReference type="NCBI Taxonomy" id="2972972"/>
    <lineage>
        <taxon>Bacteria</taxon>
        <taxon>Pseudomonadati</taxon>
        <taxon>Bdellovibrionota</taxon>
        <taxon>Bdellovibrionia</taxon>
        <taxon>Bdellovibrionales</taxon>
        <taxon>Pseudobdellovibrionaceae</taxon>
        <taxon>Bdellovibrio</taxon>
    </lineage>
</organism>
<sequence>MIKIGSSIGSSLFALVFCFAFMHQSTALAATSVQSTVDRNEMGLGDSFTLSVTVVSNDDVDVQDPRVPSLEDFDLLNNWSSTAVAQKLVQTSKGMQFETQRRKEFHYMLSPKRAGTLSVSSFEVVVNGKVYRTQPIVINVGSQGGGSGGGGRGVPKSPKAPSTGPRMPHGFDDQFENMDNAEEEIFNQLLQQRQRLMQQMQQQGGGNFPDPNNFGSVGTGGMAHPAFRSLPTNPNEAFFISVELDKTEVYEGEQVTVNWYVYTRGQMETLDRLKFPDLRGFWKEIIEEVPAIQFSEEIVNGVPWKKALLASHALFPIKAGTAVVDEYKIKSRVRLLSQGQGWGYSGKPYEYTKSSARVEIKVKPLPLEGRPSDFSGAVGQFELHDSVENTTVPVNQPFSLKVRFEGAGNAKLIDLPALNLPSALEQYDSKSEAKFFKNGRSFKEFEVLLIPRQEGELTIPAMSVSMFDPQGSKYYTRKTQPITLKIVNNPNAPVGSSQRMADGGKPSATAPVVTNRLPDVIMAWQPSTQASVMYRPWVWVFIFAGVIASLLWKAQREFGWGRRQRTLKELVQKRYKALDSALAKNEVRKVGAEMTNIFYLVMGNVSGEGGASLKINDLLEMIPPSLRREHGDEITKTFEIFQTMSFAPEEMLGGLKDPATMKGNVERAKKVISEMISSVDEKQS</sequence>
<dbReference type="EMBL" id="JANRMI010000002">
    <property type="protein sequence ID" value="MDG0815832.1"/>
    <property type="molecule type" value="Genomic_DNA"/>
</dbReference>
<evidence type="ECO:0000313" key="4">
    <source>
        <dbReference type="Proteomes" id="UP001152321"/>
    </source>
</evidence>
<dbReference type="RefSeq" id="WP_277577311.1">
    <property type="nucleotide sequence ID" value="NZ_JANRMI010000002.1"/>
</dbReference>
<dbReference type="Pfam" id="PF13584">
    <property type="entry name" value="BatD"/>
    <property type="match status" value="2"/>
</dbReference>
<feature type="region of interest" description="Disordered" evidence="1">
    <location>
        <begin position="142"/>
        <end position="168"/>
    </location>
</feature>
<dbReference type="PANTHER" id="PTHR40940">
    <property type="entry name" value="PROTEIN BATD-RELATED"/>
    <property type="match status" value="1"/>
</dbReference>
<reference evidence="3" key="1">
    <citation type="submission" date="2022-08" db="EMBL/GenBank/DDBJ databases">
        <title>Novel Bdellovibrio Species Isolated from Svalbard: Designation Bdellovibrio svalbardensis.</title>
        <authorList>
            <person name="Mitchell R.J."/>
            <person name="Choi S.Y."/>
        </authorList>
    </citation>
    <scope>NUCLEOTIDE SEQUENCE</scope>
    <source>
        <strain evidence="3">PAP01</strain>
    </source>
</reference>
<comment type="caution">
    <text evidence="3">The sequence shown here is derived from an EMBL/GenBank/DDBJ whole genome shotgun (WGS) entry which is preliminary data.</text>
</comment>
<dbReference type="InterPro" id="IPR025738">
    <property type="entry name" value="BatD"/>
</dbReference>
<feature type="compositionally biased region" description="Gly residues" evidence="1">
    <location>
        <begin position="142"/>
        <end position="153"/>
    </location>
</feature>